<dbReference type="PANTHER" id="PTHR30273:SF2">
    <property type="entry name" value="PROTEIN FECR"/>
    <property type="match status" value="1"/>
</dbReference>
<feature type="domain" description="Protein FecR C-terminal" evidence="3">
    <location>
        <begin position="210"/>
        <end position="268"/>
    </location>
</feature>
<dbReference type="AlphaFoldDB" id="A0A5M5ZWP2"/>
<evidence type="ECO:0000313" key="5">
    <source>
        <dbReference type="Proteomes" id="UP000347681"/>
    </source>
</evidence>
<proteinExistence type="predicted"/>
<dbReference type="Gene3D" id="2.60.120.1440">
    <property type="match status" value="1"/>
</dbReference>
<organism evidence="4 5">
    <name type="scientific">Phocaeicola dorei</name>
    <dbReference type="NCBI Taxonomy" id="357276"/>
    <lineage>
        <taxon>Bacteria</taxon>
        <taxon>Pseudomonadati</taxon>
        <taxon>Bacteroidota</taxon>
        <taxon>Bacteroidia</taxon>
        <taxon>Bacteroidales</taxon>
        <taxon>Bacteroidaceae</taxon>
        <taxon>Phocaeicola</taxon>
    </lineage>
</organism>
<dbReference type="RefSeq" id="WP_149940924.1">
    <property type="nucleotide sequence ID" value="NZ_JBDMNS010000027.1"/>
</dbReference>
<feature type="transmembrane region" description="Helical" evidence="1">
    <location>
        <begin position="41"/>
        <end position="60"/>
    </location>
</feature>
<feature type="domain" description="FecR protein" evidence="2">
    <location>
        <begin position="79"/>
        <end position="165"/>
    </location>
</feature>
<dbReference type="Pfam" id="PF16344">
    <property type="entry name" value="FecR_C"/>
    <property type="match status" value="1"/>
</dbReference>
<dbReference type="GO" id="GO:0016989">
    <property type="term" value="F:sigma factor antagonist activity"/>
    <property type="evidence" value="ECO:0007669"/>
    <property type="project" value="TreeGrafter"/>
</dbReference>
<protein>
    <submittedName>
        <fullName evidence="4">DUF4974 domain-containing protein</fullName>
    </submittedName>
</protein>
<evidence type="ECO:0000313" key="4">
    <source>
        <dbReference type="EMBL" id="KAA5383456.1"/>
    </source>
</evidence>
<dbReference type="InterPro" id="IPR006860">
    <property type="entry name" value="FecR"/>
</dbReference>
<comment type="caution">
    <text evidence="4">The sequence shown here is derived from an EMBL/GenBank/DDBJ whole genome shotgun (WGS) entry which is preliminary data.</text>
</comment>
<evidence type="ECO:0000259" key="2">
    <source>
        <dbReference type="Pfam" id="PF04773"/>
    </source>
</evidence>
<sequence>MDKEELKGLQFVLRYYSPGIFDTRKALRRYKEAHPAKERRWLRYVSGIAASVAICLFTAYCLMWEKESPVCLYSYADATTFTLPDSSVVTLFPNSTLSYLPDRFNKNKREVDISGRISFDVRRNQYAPFIVSGEYAKIEVLGTQFEVNENNNGSVTEVHVLSGKVLFSSKNNKNGIVLTRNMQAVMPFGSDVPLIMVKNSDKDHADKSGKFIYENTPLSEVLKELSEHFHVKLTSVSTGKTLTAEFDTDNLDEIISMIEKSLDVKIRKEVTK</sequence>
<reference evidence="4 5" key="1">
    <citation type="journal article" date="2019" name="Nat. Med.">
        <title>A library of human gut bacterial isolates paired with longitudinal multiomics data enables mechanistic microbiome research.</title>
        <authorList>
            <person name="Poyet M."/>
            <person name="Groussin M."/>
            <person name="Gibbons S.M."/>
            <person name="Avila-Pacheco J."/>
            <person name="Jiang X."/>
            <person name="Kearney S.M."/>
            <person name="Perrotta A.R."/>
            <person name="Berdy B."/>
            <person name="Zhao S."/>
            <person name="Lieberman T.D."/>
            <person name="Swanson P.K."/>
            <person name="Smith M."/>
            <person name="Roesemann S."/>
            <person name="Alexander J.E."/>
            <person name="Rich S.A."/>
            <person name="Livny J."/>
            <person name="Vlamakis H."/>
            <person name="Clish C."/>
            <person name="Bullock K."/>
            <person name="Deik A."/>
            <person name="Scott J."/>
            <person name="Pierce K.A."/>
            <person name="Xavier R.J."/>
            <person name="Alm E.J."/>
        </authorList>
    </citation>
    <scope>NUCLEOTIDE SEQUENCE [LARGE SCALE GENOMIC DNA]</scope>
    <source>
        <strain evidence="4 5">BIOML-A5</strain>
    </source>
</reference>
<dbReference type="EMBL" id="VVZB01000004">
    <property type="protein sequence ID" value="KAA5383456.1"/>
    <property type="molecule type" value="Genomic_DNA"/>
</dbReference>
<dbReference type="InterPro" id="IPR012373">
    <property type="entry name" value="Ferrdict_sens_TM"/>
</dbReference>
<gene>
    <name evidence="4" type="ORF">F2Y61_11590</name>
</gene>
<dbReference type="Proteomes" id="UP000347681">
    <property type="component" value="Unassembled WGS sequence"/>
</dbReference>
<dbReference type="Pfam" id="PF04773">
    <property type="entry name" value="FecR"/>
    <property type="match status" value="1"/>
</dbReference>
<evidence type="ECO:0000259" key="3">
    <source>
        <dbReference type="Pfam" id="PF16344"/>
    </source>
</evidence>
<dbReference type="Gene3D" id="3.55.50.30">
    <property type="match status" value="1"/>
</dbReference>
<keyword evidence="1" id="KW-0472">Membrane</keyword>
<keyword evidence="1" id="KW-0812">Transmembrane</keyword>
<dbReference type="InterPro" id="IPR032508">
    <property type="entry name" value="FecR_C"/>
</dbReference>
<accession>A0A5M5ZWP2</accession>
<keyword evidence="1" id="KW-1133">Transmembrane helix</keyword>
<dbReference type="PIRSF" id="PIRSF018266">
    <property type="entry name" value="FecR"/>
    <property type="match status" value="1"/>
</dbReference>
<evidence type="ECO:0000256" key="1">
    <source>
        <dbReference type="SAM" id="Phobius"/>
    </source>
</evidence>
<dbReference type="PANTHER" id="PTHR30273">
    <property type="entry name" value="PERIPLASMIC SIGNAL SENSOR AND SIGMA FACTOR ACTIVATOR FECR-RELATED"/>
    <property type="match status" value="1"/>
</dbReference>
<name>A0A5M5ZWP2_9BACT</name>